<evidence type="ECO:0000313" key="2">
    <source>
        <dbReference type="WBParaSite" id="Csp11.Scaffold517.g2733.t1"/>
    </source>
</evidence>
<dbReference type="Pfam" id="PF12078">
    <property type="entry name" value="DUF3557"/>
    <property type="match status" value="1"/>
</dbReference>
<dbReference type="AlphaFoldDB" id="A0A1I7T600"/>
<dbReference type="Proteomes" id="UP000095282">
    <property type="component" value="Unplaced"/>
</dbReference>
<proteinExistence type="predicted"/>
<organism evidence="1 2">
    <name type="scientific">Caenorhabditis tropicalis</name>
    <dbReference type="NCBI Taxonomy" id="1561998"/>
    <lineage>
        <taxon>Eukaryota</taxon>
        <taxon>Metazoa</taxon>
        <taxon>Ecdysozoa</taxon>
        <taxon>Nematoda</taxon>
        <taxon>Chromadorea</taxon>
        <taxon>Rhabditida</taxon>
        <taxon>Rhabditina</taxon>
        <taxon>Rhabditomorpha</taxon>
        <taxon>Rhabditoidea</taxon>
        <taxon>Rhabditidae</taxon>
        <taxon>Peloderinae</taxon>
        <taxon>Caenorhabditis</taxon>
    </lineage>
</organism>
<dbReference type="eggNOG" id="ENOG502THZU">
    <property type="taxonomic scope" value="Eukaryota"/>
</dbReference>
<reference evidence="2" key="1">
    <citation type="submission" date="2016-11" db="UniProtKB">
        <authorList>
            <consortium name="WormBaseParasite"/>
        </authorList>
    </citation>
    <scope>IDENTIFICATION</scope>
</reference>
<dbReference type="WBParaSite" id="Csp11.Scaffold517.g2733.t1">
    <property type="protein sequence ID" value="Csp11.Scaffold517.g2733.t1"/>
    <property type="gene ID" value="Csp11.Scaffold517.g2733"/>
</dbReference>
<sequence length="399" mass="46353">MNSRPLNYDPLKVVLEYLEPNLRFQLSIRCPSLRKTEKVAPLRLNYLEIGLDFVTINRTAYHLNVRKEYPDETISSDDDASPEFDMDEYGISEGYVPHPITPGDIDLGSSRNSTNRTERKCEWNLGIFEEALELKTQGNPDPEIEQLERGWQSGGFQLPPDDMNEEQVEDIRRECIRSLLRFHPESLQDRIEHLQDVLEPYHLRRNNILPPFTLKLELCIERVKGKKRFFYPYTIKLKEAAKRLNTFLFGGRPVIYTSCFCIPQTRFVIPLPVGFKIRSRMWHLPEDIAPFIDSLKTISDDASFPLKEIKLEVGGDFLADLNHEVVRNAELLTVRLHFQGQHFLPVLLLLNTRNTKICIMIQWEPPHVNDADLDEIQLFLDNPIKVGTSVSFGIKPWRV</sequence>
<protein>
    <submittedName>
        <fullName evidence="2">F-box domain-containing protein</fullName>
    </submittedName>
</protein>
<accession>A0A1I7T600</accession>
<dbReference type="PANTHER" id="PTHR31379:SF1">
    <property type="entry name" value="F-BOX C PROTEIN-RELATED"/>
    <property type="match status" value="1"/>
</dbReference>
<evidence type="ECO:0000313" key="1">
    <source>
        <dbReference type="Proteomes" id="UP000095282"/>
    </source>
</evidence>
<dbReference type="InterPro" id="IPR021942">
    <property type="entry name" value="DUF3557"/>
</dbReference>
<name>A0A1I7T600_9PELO</name>
<keyword evidence="1" id="KW-1185">Reference proteome</keyword>
<dbReference type="PANTHER" id="PTHR31379">
    <property type="entry name" value="F-BOX C PROTEIN-RELATED-RELATED"/>
    <property type="match status" value="1"/>
</dbReference>